<dbReference type="GO" id="GO:0006559">
    <property type="term" value="P:L-phenylalanine catabolic process"/>
    <property type="evidence" value="ECO:0007669"/>
    <property type="project" value="TreeGrafter"/>
</dbReference>
<dbReference type="PANTHER" id="PTHR42673">
    <property type="entry name" value="MALEYLACETOACETATE ISOMERASE"/>
    <property type="match status" value="1"/>
</dbReference>
<dbReference type="InterPro" id="IPR040079">
    <property type="entry name" value="Glutathione_S-Trfase"/>
</dbReference>
<gene>
    <name evidence="2" type="ORF">PHISCL_07129</name>
</gene>
<dbReference type="STRING" id="2070753.A0A3A2ZC74"/>
<dbReference type="Gene3D" id="1.20.1050.10">
    <property type="match status" value="1"/>
</dbReference>
<dbReference type="CDD" id="cd03194">
    <property type="entry name" value="GST_C_3"/>
    <property type="match status" value="1"/>
</dbReference>
<sequence>MSETREQRHNYHLIGSFTRYSGWTARVETVLEYFGIPYTVQFITYKEISRVSPSGLVPLLEYHTKDRSIQINDTLAICEFLAESNPELNLWPRDQLLRAIARSAAAEMHSGFLTLRNTFHTNFVAHFSGNIPISEQAMKEIERLLALWDNARRFTKARLAEINEKDGGFLFGEYSIADAFFWPVLWRFRTYNLPLDRASTDVLAWIEKMWNDPVMQRLAHHYYRQEELPESRIEKYDDVFKGQEGIYSGRFPENWRFSLSEPAP</sequence>
<dbReference type="SUPFAM" id="SSF47616">
    <property type="entry name" value="GST C-terminal domain-like"/>
    <property type="match status" value="1"/>
</dbReference>
<organism evidence="2 3">
    <name type="scientific">Aspergillus sclerotialis</name>
    <dbReference type="NCBI Taxonomy" id="2070753"/>
    <lineage>
        <taxon>Eukaryota</taxon>
        <taxon>Fungi</taxon>
        <taxon>Dikarya</taxon>
        <taxon>Ascomycota</taxon>
        <taxon>Pezizomycotina</taxon>
        <taxon>Eurotiomycetes</taxon>
        <taxon>Eurotiomycetidae</taxon>
        <taxon>Eurotiales</taxon>
        <taxon>Aspergillaceae</taxon>
        <taxon>Aspergillus</taxon>
        <taxon>Aspergillus subgen. Polypaecilum</taxon>
    </lineage>
</organism>
<dbReference type="InterPro" id="IPR036282">
    <property type="entry name" value="Glutathione-S-Trfase_C_sf"/>
</dbReference>
<dbReference type="SUPFAM" id="SSF52833">
    <property type="entry name" value="Thioredoxin-like"/>
    <property type="match status" value="1"/>
</dbReference>
<accession>A0A3A2ZC74</accession>
<dbReference type="GO" id="GO:0004364">
    <property type="term" value="F:glutathione transferase activity"/>
    <property type="evidence" value="ECO:0007669"/>
    <property type="project" value="TreeGrafter"/>
</dbReference>
<comment type="caution">
    <text evidence="2">The sequence shown here is derived from an EMBL/GenBank/DDBJ whole genome shotgun (WGS) entry which is preliminary data.</text>
</comment>
<reference evidence="3" key="1">
    <citation type="submission" date="2017-02" db="EMBL/GenBank/DDBJ databases">
        <authorList>
            <person name="Tafer H."/>
            <person name="Lopandic K."/>
        </authorList>
    </citation>
    <scope>NUCLEOTIDE SEQUENCE [LARGE SCALE GENOMIC DNA]</scope>
    <source>
        <strain evidence="3">CBS 366.77</strain>
    </source>
</reference>
<feature type="domain" description="GST N-terminal" evidence="1">
    <location>
        <begin position="11"/>
        <end position="89"/>
    </location>
</feature>
<dbReference type="GO" id="GO:0006749">
    <property type="term" value="P:glutathione metabolic process"/>
    <property type="evidence" value="ECO:0007669"/>
    <property type="project" value="TreeGrafter"/>
</dbReference>
<protein>
    <recommendedName>
        <fullName evidence="1">GST N-terminal domain-containing protein</fullName>
    </recommendedName>
</protein>
<dbReference type="PROSITE" id="PS50404">
    <property type="entry name" value="GST_NTER"/>
    <property type="match status" value="1"/>
</dbReference>
<dbReference type="Pfam" id="PF13410">
    <property type="entry name" value="GST_C_2"/>
    <property type="match status" value="1"/>
</dbReference>
<evidence type="ECO:0000313" key="2">
    <source>
        <dbReference type="EMBL" id="RJE20536.1"/>
    </source>
</evidence>
<dbReference type="GO" id="GO:0016034">
    <property type="term" value="F:maleylacetoacetate isomerase activity"/>
    <property type="evidence" value="ECO:0007669"/>
    <property type="project" value="TreeGrafter"/>
</dbReference>
<dbReference type="SFLD" id="SFLDS00019">
    <property type="entry name" value="Glutathione_Transferase_(cytos"/>
    <property type="match status" value="1"/>
</dbReference>
<dbReference type="Pfam" id="PF13409">
    <property type="entry name" value="GST_N_2"/>
    <property type="match status" value="1"/>
</dbReference>
<dbReference type="PANTHER" id="PTHR42673:SF22">
    <property type="entry name" value="GST N-TERMINAL DOMAIN-CONTAINING PROTEIN"/>
    <property type="match status" value="1"/>
</dbReference>
<evidence type="ECO:0000259" key="1">
    <source>
        <dbReference type="PROSITE" id="PS50404"/>
    </source>
</evidence>
<evidence type="ECO:0000313" key="3">
    <source>
        <dbReference type="Proteomes" id="UP000266188"/>
    </source>
</evidence>
<proteinExistence type="predicted"/>
<dbReference type="Gene3D" id="3.40.30.10">
    <property type="entry name" value="Glutaredoxin"/>
    <property type="match status" value="1"/>
</dbReference>
<keyword evidence="3" id="KW-1185">Reference proteome</keyword>
<dbReference type="InterPro" id="IPR036249">
    <property type="entry name" value="Thioredoxin-like_sf"/>
</dbReference>
<name>A0A3A2ZC74_9EURO</name>
<dbReference type="InterPro" id="IPR004045">
    <property type="entry name" value="Glutathione_S-Trfase_N"/>
</dbReference>
<dbReference type="OrthoDB" id="249703at2759"/>
<dbReference type="Proteomes" id="UP000266188">
    <property type="component" value="Unassembled WGS sequence"/>
</dbReference>
<dbReference type="EMBL" id="MVGC01000298">
    <property type="protein sequence ID" value="RJE20536.1"/>
    <property type="molecule type" value="Genomic_DNA"/>
</dbReference>
<dbReference type="AlphaFoldDB" id="A0A3A2ZC74"/>